<dbReference type="PANTHER" id="PTHR43685">
    <property type="entry name" value="GLYCOSYLTRANSFERASE"/>
    <property type="match status" value="1"/>
</dbReference>
<sequence length="278" mass="32159">MHSDTLVSIIIPCYNDAQYILQSVNSALNQTYPNKEVIVVDDGSNAETKAVLKKLAPKITKLITQENQGQSTARNVGIKEAKGEYILVLDSDDYFEPTFCEKAVAIFESRKEVKIISSFVNRVIDDKIAHVFKPYGGNIKPFLSNNQATGSCMILKSDFLNVNGYDEKMRKGFEDWEFYIRLLKDGGEAFVIQEPLFNYRLRNDSTTSKANKIKYDLLKYIYMKHQDLYKANYELFISHLLNRIEREETEKIKNTHRLEFKIGKTILKPFRWVKSVVK</sequence>
<dbReference type="RefSeq" id="WP_126561635.1">
    <property type="nucleotide sequence ID" value="NZ_RYDJ01000003.1"/>
</dbReference>
<evidence type="ECO:0000256" key="1">
    <source>
        <dbReference type="ARBA" id="ARBA00022679"/>
    </source>
</evidence>
<evidence type="ECO:0000313" key="5">
    <source>
        <dbReference type="Proteomes" id="UP000280825"/>
    </source>
</evidence>
<evidence type="ECO:0000259" key="3">
    <source>
        <dbReference type="Pfam" id="PF02709"/>
    </source>
</evidence>
<keyword evidence="5" id="KW-1185">Reference proteome</keyword>
<protein>
    <submittedName>
        <fullName evidence="4">Glycosyltransferase family 2 protein</fullName>
    </submittedName>
</protein>
<gene>
    <name evidence="4" type="ORF">EKL98_04410</name>
</gene>
<dbReference type="InterPro" id="IPR029044">
    <property type="entry name" value="Nucleotide-diphossugar_trans"/>
</dbReference>
<reference evidence="4 5" key="1">
    <citation type="submission" date="2018-12" db="EMBL/GenBank/DDBJ databases">
        <title>Flavobacterium sp. nov., isolated from glacier ice.</title>
        <authorList>
            <person name="Liu Q."/>
            <person name="Xin Y.-H."/>
        </authorList>
    </citation>
    <scope>NUCLEOTIDE SEQUENCE [LARGE SCALE GENOMIC DNA]</scope>
    <source>
        <strain evidence="4 5">RB1N8</strain>
    </source>
</reference>
<dbReference type="EMBL" id="RYDJ01000003">
    <property type="protein sequence ID" value="RTZ06496.1"/>
    <property type="molecule type" value="Genomic_DNA"/>
</dbReference>
<dbReference type="Gene3D" id="3.90.550.10">
    <property type="entry name" value="Spore Coat Polysaccharide Biosynthesis Protein SpsA, Chain A"/>
    <property type="match status" value="1"/>
</dbReference>
<dbReference type="InterPro" id="IPR001173">
    <property type="entry name" value="Glyco_trans_2-like"/>
</dbReference>
<feature type="domain" description="Glycosyltransferase 2-like" evidence="2">
    <location>
        <begin position="8"/>
        <end position="120"/>
    </location>
</feature>
<dbReference type="PANTHER" id="PTHR43685:SF2">
    <property type="entry name" value="GLYCOSYLTRANSFERASE 2-LIKE DOMAIN-CONTAINING PROTEIN"/>
    <property type="match status" value="1"/>
</dbReference>
<dbReference type="InterPro" id="IPR027791">
    <property type="entry name" value="Galactosyl_T_C"/>
</dbReference>
<name>A0A3S0PJX9_9FLAO</name>
<evidence type="ECO:0000259" key="2">
    <source>
        <dbReference type="Pfam" id="PF00535"/>
    </source>
</evidence>
<dbReference type="InterPro" id="IPR050834">
    <property type="entry name" value="Glycosyltransf_2"/>
</dbReference>
<feature type="domain" description="Galactosyltransferase C-terminal" evidence="3">
    <location>
        <begin position="147"/>
        <end position="191"/>
    </location>
</feature>
<evidence type="ECO:0000313" key="4">
    <source>
        <dbReference type="EMBL" id="RTZ06496.1"/>
    </source>
</evidence>
<dbReference type="SUPFAM" id="SSF53448">
    <property type="entry name" value="Nucleotide-diphospho-sugar transferases"/>
    <property type="match status" value="1"/>
</dbReference>
<dbReference type="AlphaFoldDB" id="A0A3S0PJX9"/>
<dbReference type="CDD" id="cd00761">
    <property type="entry name" value="Glyco_tranf_GTA_type"/>
    <property type="match status" value="1"/>
</dbReference>
<dbReference type="Pfam" id="PF00535">
    <property type="entry name" value="Glycos_transf_2"/>
    <property type="match status" value="1"/>
</dbReference>
<comment type="caution">
    <text evidence="4">The sequence shown here is derived from an EMBL/GenBank/DDBJ whole genome shotgun (WGS) entry which is preliminary data.</text>
</comment>
<dbReference type="Proteomes" id="UP000280825">
    <property type="component" value="Unassembled WGS sequence"/>
</dbReference>
<dbReference type="GO" id="GO:0016740">
    <property type="term" value="F:transferase activity"/>
    <property type="evidence" value="ECO:0007669"/>
    <property type="project" value="UniProtKB-KW"/>
</dbReference>
<proteinExistence type="predicted"/>
<accession>A0A3S0PJX9</accession>
<keyword evidence="1 4" id="KW-0808">Transferase</keyword>
<organism evidence="4 5">
    <name type="scientific">Flavobacterium bomense</name>
    <dbReference type="NCBI Taxonomy" id="2497483"/>
    <lineage>
        <taxon>Bacteria</taxon>
        <taxon>Pseudomonadati</taxon>
        <taxon>Bacteroidota</taxon>
        <taxon>Flavobacteriia</taxon>
        <taxon>Flavobacteriales</taxon>
        <taxon>Flavobacteriaceae</taxon>
        <taxon>Flavobacterium</taxon>
    </lineage>
</organism>
<dbReference type="Pfam" id="PF02709">
    <property type="entry name" value="Glyco_transf_7C"/>
    <property type="match status" value="1"/>
</dbReference>